<feature type="modified residue" description="N6-(pyridoxal phosphate)lysine" evidence="11">
    <location>
        <position position="107"/>
    </location>
</feature>
<evidence type="ECO:0000256" key="2">
    <source>
        <dbReference type="ARBA" id="ARBA00004733"/>
    </source>
</evidence>
<accession>A0ABN2NAL1</accession>
<dbReference type="Pfam" id="PF00291">
    <property type="entry name" value="PALP"/>
    <property type="match status" value="1"/>
</dbReference>
<keyword evidence="9 11" id="KW-0456">Lyase</keyword>
<comment type="subunit">
    <text evidence="4 11">Tetramer of two alpha and two beta chains.</text>
</comment>
<dbReference type="InterPro" id="IPR006653">
    <property type="entry name" value="Trp_synth_b_CS"/>
</dbReference>
<dbReference type="EMBL" id="BAAANL010000002">
    <property type="protein sequence ID" value="GAA1858563.1"/>
    <property type="molecule type" value="Genomic_DNA"/>
</dbReference>
<comment type="catalytic activity">
    <reaction evidence="10 11">
        <text>(1S,2R)-1-C-(indol-3-yl)glycerol 3-phosphate + L-serine = D-glyceraldehyde 3-phosphate + L-tryptophan + H2O</text>
        <dbReference type="Rhea" id="RHEA:10532"/>
        <dbReference type="ChEBI" id="CHEBI:15377"/>
        <dbReference type="ChEBI" id="CHEBI:33384"/>
        <dbReference type="ChEBI" id="CHEBI:57912"/>
        <dbReference type="ChEBI" id="CHEBI:58866"/>
        <dbReference type="ChEBI" id="CHEBI:59776"/>
        <dbReference type="EC" id="4.2.1.20"/>
    </reaction>
</comment>
<evidence type="ECO:0000256" key="1">
    <source>
        <dbReference type="ARBA" id="ARBA00001933"/>
    </source>
</evidence>
<dbReference type="InterPro" id="IPR036052">
    <property type="entry name" value="TrpB-like_PALP_sf"/>
</dbReference>
<evidence type="ECO:0000313" key="13">
    <source>
        <dbReference type="EMBL" id="GAA1858563.1"/>
    </source>
</evidence>
<proteinExistence type="inferred from homology"/>
<evidence type="ECO:0000256" key="4">
    <source>
        <dbReference type="ARBA" id="ARBA00011270"/>
    </source>
</evidence>
<keyword evidence="7 11" id="KW-0663">Pyridoxal phosphate</keyword>
<comment type="pathway">
    <text evidence="2 11">Amino-acid biosynthesis; L-tryptophan biosynthesis; L-tryptophan from chorismate: step 5/5.</text>
</comment>
<dbReference type="PANTHER" id="PTHR48077:SF3">
    <property type="entry name" value="TRYPTOPHAN SYNTHASE"/>
    <property type="match status" value="1"/>
</dbReference>
<dbReference type="Proteomes" id="UP001501094">
    <property type="component" value="Unassembled WGS sequence"/>
</dbReference>
<evidence type="ECO:0000259" key="12">
    <source>
        <dbReference type="Pfam" id="PF00291"/>
    </source>
</evidence>
<comment type="function">
    <text evidence="11">The beta subunit is responsible for the synthesis of L-tryptophan from indole and L-serine.</text>
</comment>
<name>A0ABN2NAL1_9MICO</name>
<evidence type="ECO:0000256" key="7">
    <source>
        <dbReference type="ARBA" id="ARBA00022898"/>
    </source>
</evidence>
<keyword evidence="14" id="KW-1185">Reference proteome</keyword>
<sequence>MSLSEGLGARLADVTGPYFGEFGGRFVPESLIAALDELETEYSKASDDPAFVAELARLHREYTGRPSPLTEVQRFAAQAVGEGAPSSFPGVRVFLKREDLNHTGSHKINNVLGQALLVKRMGKRRVIAETGAGQHGVATATAAALMDLECVIYMGEEDTRRQALNVARMRLLGAEVVPVTAGTRTLKDAINEALRDWVTNVEHTHYVLGTVTGPHPFPEMVRQFHRIIGEEAREQMLERTGRLPDALAACVGGGSNALGLFNAFLDDEGVEIFGFEAGGEGIESGRHAARFSGGEPGVLHGARSYLLQDEDGQTRPSHSVSAGLDYPSVGPAHSWLHDLGRATYEPVTDDEAMEAFRLLCRTEGIIPAIESAHALAGALRLGRAAAAEGRTGPDGEPYTILVNLSGRGDKDVATAARWFGLLDEGVASHELEKMEGRG</sequence>
<dbReference type="RefSeq" id="WP_344101181.1">
    <property type="nucleotide sequence ID" value="NZ_BAAANL010000002.1"/>
</dbReference>
<evidence type="ECO:0000256" key="9">
    <source>
        <dbReference type="ARBA" id="ARBA00023239"/>
    </source>
</evidence>
<keyword evidence="8 11" id="KW-0057">Aromatic amino acid biosynthesis</keyword>
<evidence type="ECO:0000256" key="6">
    <source>
        <dbReference type="ARBA" id="ARBA00022822"/>
    </source>
</evidence>
<dbReference type="NCBIfam" id="TIGR00263">
    <property type="entry name" value="trpB"/>
    <property type="match status" value="1"/>
</dbReference>
<dbReference type="InterPro" id="IPR001926">
    <property type="entry name" value="TrpB-like_PALP"/>
</dbReference>
<evidence type="ECO:0000256" key="10">
    <source>
        <dbReference type="ARBA" id="ARBA00049047"/>
    </source>
</evidence>
<dbReference type="Gene3D" id="3.40.50.1100">
    <property type="match status" value="2"/>
</dbReference>
<dbReference type="PANTHER" id="PTHR48077">
    <property type="entry name" value="TRYPTOPHAN SYNTHASE-RELATED"/>
    <property type="match status" value="1"/>
</dbReference>
<dbReference type="InterPro" id="IPR023026">
    <property type="entry name" value="Trp_synth_beta/beta-like"/>
</dbReference>
<comment type="caution">
    <text evidence="13">The sequence shown here is derived from an EMBL/GenBank/DDBJ whole genome shotgun (WGS) entry which is preliminary data.</text>
</comment>
<dbReference type="HAMAP" id="MF_00133">
    <property type="entry name" value="Trp_synth_beta"/>
    <property type="match status" value="1"/>
</dbReference>
<dbReference type="SUPFAM" id="SSF53686">
    <property type="entry name" value="Tryptophan synthase beta subunit-like PLP-dependent enzymes"/>
    <property type="match status" value="1"/>
</dbReference>
<evidence type="ECO:0000313" key="14">
    <source>
        <dbReference type="Proteomes" id="UP001501094"/>
    </source>
</evidence>
<dbReference type="PROSITE" id="PS00168">
    <property type="entry name" value="TRP_SYNTHASE_BETA"/>
    <property type="match status" value="1"/>
</dbReference>
<comment type="cofactor">
    <cofactor evidence="1 11">
        <name>pyridoxal 5'-phosphate</name>
        <dbReference type="ChEBI" id="CHEBI:597326"/>
    </cofactor>
</comment>
<keyword evidence="5 11" id="KW-0028">Amino-acid biosynthesis</keyword>
<dbReference type="PIRSF" id="PIRSF001413">
    <property type="entry name" value="Trp_syn_beta"/>
    <property type="match status" value="1"/>
</dbReference>
<dbReference type="InterPro" id="IPR006654">
    <property type="entry name" value="Trp_synth_beta"/>
</dbReference>
<dbReference type="EC" id="4.2.1.20" evidence="11"/>
<keyword evidence="6 11" id="KW-0822">Tryptophan biosynthesis</keyword>
<evidence type="ECO:0000256" key="3">
    <source>
        <dbReference type="ARBA" id="ARBA00009982"/>
    </source>
</evidence>
<dbReference type="CDD" id="cd06446">
    <property type="entry name" value="Trp-synth_B"/>
    <property type="match status" value="1"/>
</dbReference>
<feature type="domain" description="Tryptophan synthase beta chain-like PALP" evidence="12">
    <location>
        <begin position="87"/>
        <end position="388"/>
    </location>
</feature>
<reference evidence="13 14" key="1">
    <citation type="journal article" date="2019" name="Int. J. Syst. Evol. Microbiol.">
        <title>The Global Catalogue of Microorganisms (GCM) 10K type strain sequencing project: providing services to taxonomists for standard genome sequencing and annotation.</title>
        <authorList>
            <consortium name="The Broad Institute Genomics Platform"/>
            <consortium name="The Broad Institute Genome Sequencing Center for Infectious Disease"/>
            <person name="Wu L."/>
            <person name="Ma J."/>
        </authorList>
    </citation>
    <scope>NUCLEOTIDE SEQUENCE [LARGE SCALE GENOMIC DNA]</scope>
    <source>
        <strain evidence="13 14">JCM 14326</strain>
    </source>
</reference>
<protein>
    <recommendedName>
        <fullName evidence="11">Tryptophan synthase beta chain</fullName>
        <ecNumber evidence="11">4.2.1.20</ecNumber>
    </recommendedName>
</protein>
<comment type="similarity">
    <text evidence="3 11">Belongs to the TrpB family.</text>
</comment>
<gene>
    <name evidence="11 13" type="primary">trpB</name>
    <name evidence="13" type="ORF">GCM10009751_15090</name>
</gene>
<organism evidence="13 14">
    <name type="scientific">Myceligenerans crystallogenes</name>
    <dbReference type="NCBI Taxonomy" id="316335"/>
    <lineage>
        <taxon>Bacteria</taxon>
        <taxon>Bacillati</taxon>
        <taxon>Actinomycetota</taxon>
        <taxon>Actinomycetes</taxon>
        <taxon>Micrococcales</taxon>
        <taxon>Promicromonosporaceae</taxon>
        <taxon>Myceligenerans</taxon>
    </lineage>
</organism>
<evidence type="ECO:0000256" key="5">
    <source>
        <dbReference type="ARBA" id="ARBA00022605"/>
    </source>
</evidence>
<evidence type="ECO:0000256" key="8">
    <source>
        <dbReference type="ARBA" id="ARBA00023141"/>
    </source>
</evidence>
<evidence type="ECO:0000256" key="11">
    <source>
        <dbReference type="HAMAP-Rule" id="MF_00133"/>
    </source>
</evidence>